<accession>A0A517T654</accession>
<evidence type="ECO:0000313" key="3">
    <source>
        <dbReference type="Proteomes" id="UP000319976"/>
    </source>
</evidence>
<organism evidence="2 3">
    <name type="scientific">Calycomorphotria hydatis</name>
    <dbReference type="NCBI Taxonomy" id="2528027"/>
    <lineage>
        <taxon>Bacteria</taxon>
        <taxon>Pseudomonadati</taxon>
        <taxon>Planctomycetota</taxon>
        <taxon>Planctomycetia</taxon>
        <taxon>Planctomycetales</taxon>
        <taxon>Planctomycetaceae</taxon>
        <taxon>Calycomorphotria</taxon>
    </lineage>
</organism>
<gene>
    <name evidence="2" type="ORF">V22_10630</name>
</gene>
<keyword evidence="1" id="KW-1133">Transmembrane helix</keyword>
<dbReference type="EMBL" id="CP036316">
    <property type="protein sequence ID" value="QDT63838.1"/>
    <property type="molecule type" value="Genomic_DNA"/>
</dbReference>
<keyword evidence="3" id="KW-1185">Reference proteome</keyword>
<keyword evidence="1" id="KW-0812">Transmembrane</keyword>
<proteinExistence type="predicted"/>
<evidence type="ECO:0000256" key="1">
    <source>
        <dbReference type="SAM" id="Phobius"/>
    </source>
</evidence>
<dbReference type="Proteomes" id="UP000319976">
    <property type="component" value="Chromosome"/>
</dbReference>
<name>A0A517T654_9PLAN</name>
<dbReference type="PANTHER" id="PTHR30273:SF2">
    <property type="entry name" value="PROTEIN FECR"/>
    <property type="match status" value="1"/>
</dbReference>
<keyword evidence="1" id="KW-0472">Membrane</keyword>
<reference evidence="2 3" key="1">
    <citation type="submission" date="2019-02" db="EMBL/GenBank/DDBJ databases">
        <title>Deep-cultivation of Planctomycetes and their phenomic and genomic characterization uncovers novel biology.</title>
        <authorList>
            <person name="Wiegand S."/>
            <person name="Jogler M."/>
            <person name="Boedeker C."/>
            <person name="Pinto D."/>
            <person name="Vollmers J."/>
            <person name="Rivas-Marin E."/>
            <person name="Kohn T."/>
            <person name="Peeters S.H."/>
            <person name="Heuer A."/>
            <person name="Rast P."/>
            <person name="Oberbeckmann S."/>
            <person name="Bunk B."/>
            <person name="Jeske O."/>
            <person name="Meyerdierks A."/>
            <person name="Storesund J.E."/>
            <person name="Kallscheuer N."/>
            <person name="Luecker S."/>
            <person name="Lage O.M."/>
            <person name="Pohl T."/>
            <person name="Merkel B.J."/>
            <person name="Hornburger P."/>
            <person name="Mueller R.-W."/>
            <person name="Bruemmer F."/>
            <person name="Labrenz M."/>
            <person name="Spormann A.M."/>
            <person name="Op den Camp H."/>
            <person name="Overmann J."/>
            <person name="Amann R."/>
            <person name="Jetten M.S.M."/>
            <person name="Mascher T."/>
            <person name="Medema M.H."/>
            <person name="Devos D.P."/>
            <person name="Kaster A.-K."/>
            <person name="Ovreas L."/>
            <person name="Rohde M."/>
            <person name="Galperin M.Y."/>
            <person name="Jogler C."/>
        </authorList>
    </citation>
    <scope>NUCLEOTIDE SEQUENCE [LARGE SCALE GENOMIC DNA]</scope>
    <source>
        <strain evidence="2 3">V22</strain>
    </source>
</reference>
<dbReference type="Gene3D" id="2.60.120.1440">
    <property type="match status" value="1"/>
</dbReference>
<dbReference type="AlphaFoldDB" id="A0A517T654"/>
<dbReference type="InterPro" id="IPR012373">
    <property type="entry name" value="Ferrdict_sens_TM"/>
</dbReference>
<dbReference type="KEGG" id="chya:V22_10630"/>
<sequence>MPTEMPAMTASPDEFESLLAAVMNSTATATEIERLNTLVASNNSLAFTAINHSEVAVELRQSVNTSDTVELILAADRRQGRSQSRRRTFIQAAIGSVVAAAILLTAGITAILYSPAPPDAGKLVGLTTDAEWSGKEYTPGNLIQQQRPLTLESGIATIELNGGAIVSVEGPATVELINAGKASLISGLLHAVVPPRAIGFVVQTIDAEVVDLGTEFTVDRSDEFGTRVLVKRGLIEARTMPRLGDRGSVHELTAGRGMEFDIATGTAKELANIGQWSNQFERFENARGGIARIDGIVRTTPALPADLRHNALPTNDYMILVRECAGIEIMEDLIIEQPDGAVTLEAGTLVDSYLIHFDPEYSSTAPPVGVITFSQPILAVASRTEDLNSTDNLCAVNGSRFTNEDYRGLEANHDQYEVTSNRKTLSFRFLRTAPVQMDQCRILVRHSPGDDST</sequence>
<feature type="transmembrane region" description="Helical" evidence="1">
    <location>
        <begin position="88"/>
        <end position="113"/>
    </location>
</feature>
<evidence type="ECO:0000313" key="2">
    <source>
        <dbReference type="EMBL" id="QDT63838.1"/>
    </source>
</evidence>
<dbReference type="GO" id="GO:0016989">
    <property type="term" value="F:sigma factor antagonist activity"/>
    <property type="evidence" value="ECO:0007669"/>
    <property type="project" value="TreeGrafter"/>
</dbReference>
<protein>
    <submittedName>
        <fullName evidence="2">FecR protein</fullName>
    </submittedName>
</protein>
<dbReference type="PANTHER" id="PTHR30273">
    <property type="entry name" value="PERIPLASMIC SIGNAL SENSOR AND SIGMA FACTOR ACTIVATOR FECR-RELATED"/>
    <property type="match status" value="1"/>
</dbReference>